<accession>A0A7N4PJ84</accession>
<evidence type="ECO:0000313" key="8">
    <source>
        <dbReference type="Ensembl" id="ENSSHAP00000038048.1"/>
    </source>
</evidence>
<dbReference type="Pfam" id="PF00626">
    <property type="entry name" value="Gelsolin"/>
    <property type="match status" value="4"/>
</dbReference>
<keyword evidence="3" id="KW-0677">Repeat</keyword>
<dbReference type="SUPFAM" id="SSF47050">
    <property type="entry name" value="VHP, Villin headpiece domain"/>
    <property type="match status" value="1"/>
</dbReference>
<feature type="region of interest" description="Disordered" evidence="6">
    <location>
        <begin position="597"/>
        <end position="647"/>
    </location>
</feature>
<dbReference type="InterPro" id="IPR007122">
    <property type="entry name" value="Villin/Gelsolin"/>
</dbReference>
<dbReference type="GeneTree" id="ENSGT00940000160253"/>
<evidence type="ECO:0000256" key="4">
    <source>
        <dbReference type="ARBA" id="ARBA00022837"/>
    </source>
</evidence>
<dbReference type="FunFam" id="3.40.20.10:FF:000004">
    <property type="entry name" value="Gelsolin"/>
    <property type="match status" value="1"/>
</dbReference>
<dbReference type="Pfam" id="PF02209">
    <property type="entry name" value="VHP"/>
    <property type="match status" value="1"/>
</dbReference>
<organism evidence="8 9">
    <name type="scientific">Sarcophilus harrisii</name>
    <name type="common">Tasmanian devil</name>
    <name type="synonym">Sarcophilus laniarius</name>
    <dbReference type="NCBI Taxonomy" id="9305"/>
    <lineage>
        <taxon>Eukaryota</taxon>
        <taxon>Metazoa</taxon>
        <taxon>Chordata</taxon>
        <taxon>Craniata</taxon>
        <taxon>Vertebrata</taxon>
        <taxon>Euteleostomi</taxon>
        <taxon>Mammalia</taxon>
        <taxon>Metatheria</taxon>
        <taxon>Dasyuromorphia</taxon>
        <taxon>Dasyuridae</taxon>
        <taxon>Sarcophilus</taxon>
    </lineage>
</organism>
<dbReference type="SUPFAM" id="SSF82754">
    <property type="entry name" value="C-terminal, gelsolin-like domain of Sec23/24"/>
    <property type="match status" value="2"/>
</dbReference>
<dbReference type="GO" id="GO:0005546">
    <property type="term" value="F:phosphatidylinositol-4,5-bisphosphate binding"/>
    <property type="evidence" value="ECO:0007669"/>
    <property type="project" value="TreeGrafter"/>
</dbReference>
<reference evidence="8 9" key="1">
    <citation type="journal article" date="2011" name="Proc. Natl. Acad. Sci. U.S.A.">
        <title>Genetic diversity and population structure of the endangered marsupial Sarcophilus harrisii (Tasmanian devil).</title>
        <authorList>
            <person name="Miller W."/>
            <person name="Hayes V.M."/>
            <person name="Ratan A."/>
            <person name="Petersen D.C."/>
            <person name="Wittekindt N.E."/>
            <person name="Miller J."/>
            <person name="Walenz B."/>
            <person name="Knight J."/>
            <person name="Qi J."/>
            <person name="Zhao F."/>
            <person name="Wang Q."/>
            <person name="Bedoya-Reina O.C."/>
            <person name="Katiyar N."/>
            <person name="Tomsho L.P."/>
            <person name="Kasson L.M."/>
            <person name="Hardie R.A."/>
            <person name="Woodbridge P."/>
            <person name="Tindall E.A."/>
            <person name="Bertelsen M.F."/>
            <person name="Dixon D."/>
            <person name="Pyecroft S."/>
            <person name="Helgen K.M."/>
            <person name="Lesk A.M."/>
            <person name="Pringle T.H."/>
            <person name="Patterson N."/>
            <person name="Zhang Y."/>
            <person name="Kreiss A."/>
            <person name="Woods G.M."/>
            <person name="Jones M.E."/>
            <person name="Schuster S.C."/>
        </authorList>
    </citation>
    <scope>NUCLEOTIDE SEQUENCE [LARGE SCALE GENOMIC DNA]</scope>
</reference>
<feature type="region of interest" description="Disordered" evidence="6">
    <location>
        <begin position="529"/>
        <end position="562"/>
    </location>
</feature>
<evidence type="ECO:0000256" key="2">
    <source>
        <dbReference type="ARBA" id="ARBA00022467"/>
    </source>
</evidence>
<evidence type="ECO:0000256" key="3">
    <source>
        <dbReference type="ARBA" id="ARBA00022737"/>
    </source>
</evidence>
<dbReference type="InterPro" id="IPR007123">
    <property type="entry name" value="Gelsolin-like_dom"/>
</dbReference>
<keyword evidence="9" id="KW-1185">Reference proteome</keyword>
<dbReference type="SMART" id="SM00153">
    <property type="entry name" value="VHP"/>
    <property type="match status" value="1"/>
</dbReference>
<dbReference type="Ensembl" id="ENSSHAT00000033912.1">
    <property type="protein sequence ID" value="ENSSHAP00000038048.1"/>
    <property type="gene ID" value="ENSSHAG00000031894.1"/>
</dbReference>
<dbReference type="AlphaFoldDB" id="A0A7N4PJ84"/>
<dbReference type="PANTHER" id="PTHR11977">
    <property type="entry name" value="VILLIN"/>
    <property type="match status" value="1"/>
</dbReference>
<comment type="similarity">
    <text evidence="1">Belongs to the villin/gelsolin family.</text>
</comment>
<keyword evidence="2" id="KW-0117">Actin capping</keyword>
<dbReference type="GO" id="GO:0051016">
    <property type="term" value="P:barbed-end actin filament capping"/>
    <property type="evidence" value="ECO:0007669"/>
    <property type="project" value="TreeGrafter"/>
</dbReference>
<keyword evidence="5" id="KW-0009">Actin-binding</keyword>
<dbReference type="GO" id="GO:0051014">
    <property type="term" value="P:actin filament severing"/>
    <property type="evidence" value="ECO:0007669"/>
    <property type="project" value="TreeGrafter"/>
</dbReference>
<dbReference type="Gene3D" id="3.40.20.10">
    <property type="entry name" value="Severin"/>
    <property type="match status" value="5"/>
</dbReference>
<proteinExistence type="inferred from homology"/>
<dbReference type="CDD" id="cd11293">
    <property type="entry name" value="gelsolin_S4_like"/>
    <property type="match status" value="1"/>
</dbReference>
<dbReference type="FunFam" id="3.40.20.10:FF:000002">
    <property type="entry name" value="Gelsolin"/>
    <property type="match status" value="1"/>
</dbReference>
<dbReference type="InterPro" id="IPR003128">
    <property type="entry name" value="Villin_headpiece"/>
</dbReference>
<evidence type="ECO:0000259" key="7">
    <source>
        <dbReference type="PROSITE" id="PS51089"/>
    </source>
</evidence>
<dbReference type="FunFam" id="3.40.20.10:FF:000027">
    <property type="entry name" value="Villin 1"/>
    <property type="match status" value="1"/>
</dbReference>
<dbReference type="CDD" id="cd11290">
    <property type="entry name" value="gelsolin_S1_like"/>
    <property type="match status" value="1"/>
</dbReference>
<evidence type="ECO:0000256" key="6">
    <source>
        <dbReference type="SAM" id="MobiDB-lite"/>
    </source>
</evidence>
<dbReference type="InterPro" id="IPR029006">
    <property type="entry name" value="ADF-H/Gelsolin-like_dom_sf"/>
</dbReference>
<dbReference type="GO" id="GO:0015629">
    <property type="term" value="C:actin cytoskeleton"/>
    <property type="evidence" value="ECO:0007669"/>
    <property type="project" value="TreeGrafter"/>
</dbReference>
<evidence type="ECO:0000313" key="9">
    <source>
        <dbReference type="Proteomes" id="UP000007648"/>
    </source>
</evidence>
<reference evidence="8" key="3">
    <citation type="submission" date="2025-09" db="UniProtKB">
        <authorList>
            <consortium name="Ensembl"/>
        </authorList>
    </citation>
    <scope>IDENTIFICATION</scope>
</reference>
<feature type="domain" description="HP" evidence="7">
    <location>
        <begin position="637"/>
        <end position="703"/>
    </location>
</feature>
<dbReference type="SUPFAM" id="SSF55753">
    <property type="entry name" value="Actin depolymerizing proteins"/>
    <property type="match status" value="3"/>
</dbReference>
<name>A0A7N4PJ84_SARHA</name>
<reference evidence="8" key="2">
    <citation type="submission" date="2025-08" db="UniProtKB">
        <authorList>
            <consortium name="Ensembl"/>
        </authorList>
    </citation>
    <scope>IDENTIFICATION</scope>
</reference>
<dbReference type="Proteomes" id="UP000007648">
    <property type="component" value="Unassembled WGS sequence"/>
</dbReference>
<dbReference type="CDD" id="cd11289">
    <property type="entry name" value="gelsolin_S2_like"/>
    <property type="match status" value="1"/>
</dbReference>
<dbReference type="PANTHER" id="PTHR11977:SF30">
    <property type="entry name" value="VILLIN-LIKE PROTEIN"/>
    <property type="match status" value="1"/>
</dbReference>
<dbReference type="InterPro" id="IPR036886">
    <property type="entry name" value="Villin_headpiece_dom_sf"/>
</dbReference>
<dbReference type="Gene3D" id="1.10.950.10">
    <property type="entry name" value="Villin headpiece domain"/>
    <property type="match status" value="1"/>
</dbReference>
<protein>
    <submittedName>
        <fullName evidence="8">Villin like</fullName>
    </submittedName>
</protein>
<dbReference type="CDD" id="cd11292">
    <property type="entry name" value="gelsolin_S3_like"/>
    <property type="match status" value="1"/>
</dbReference>
<dbReference type="InterPro" id="IPR036180">
    <property type="entry name" value="Gelsolin-like_dom_sf"/>
</dbReference>
<feature type="compositionally biased region" description="Pro residues" evidence="6">
    <location>
        <begin position="624"/>
        <end position="642"/>
    </location>
</feature>
<dbReference type="PRINTS" id="PR00597">
    <property type="entry name" value="GELSOLIN"/>
</dbReference>
<dbReference type="GO" id="GO:0008154">
    <property type="term" value="P:actin polymerization or depolymerization"/>
    <property type="evidence" value="ECO:0007669"/>
    <property type="project" value="TreeGrafter"/>
</dbReference>
<sequence length="703" mass="78369">MDKDSGLPSIDKLQGLQIWVIEKMKMVLVPQKAYGSFFEGDCYIILHVSSPGRGLAIDIHYWIGKDSAVDEQGAAAAFTAQLDGLLGDVPVQHREVQGYESEVFKSYFKKGIIYKKGGLTSGFKHVETNMYNIQRLLHIKGKKPVTATEVDLTWDSFNKGDVFLLDLGKVLIQWNGPEANLSEKSRGLALARNIRDGERGGRAQIGVVDEEQMSSAELLQIMETVLGPRAGALRDAVSEERADEFQKANLRLYHLYEKDEDLVVQEIATRPLTQDLLQHEDCHILDQGGFKIYVWRGRGSSKEEKKAAFSRAVGFIQAKGYPATTNVEVVNDGFESAMFKQLFQQWTEKDQTEGPVEPVKFDVTNLQGQPELAAEQRMVDDGSGKVEVWRIEDLHKKPVDPKKYGQFYGGDCYLVLYTYQKSGRAQYIIYIWQGRYASVDEVTASALNALELDHMYQEEAVQVRVTMGKEPRHFLAIFRGRLVVFQGGGEPPSAFWALVGEAARPSAPSWFPQGCSGDEREMARMVAPLGRTNAGGGSGAPLGRADPHAPRPQERTSSYQPRLFECSNQTGRFIMTEIMFFSQDDLDEDDIMLLDTWEEPGSSSSSPSSSYYSGNSNCNSSDAPPAPSCPAPAAAPGPPSAPIPREQLINKAVEDLPEGVDPSRKEFYLSDSDFQDLFGKSKDEFYRMAKWKQQSEKKQHGLF</sequence>
<gene>
    <name evidence="8" type="primary">VILL</name>
</gene>
<dbReference type="PROSITE" id="PS51089">
    <property type="entry name" value="HP"/>
    <property type="match status" value="1"/>
</dbReference>
<dbReference type="GO" id="GO:0005737">
    <property type="term" value="C:cytoplasm"/>
    <property type="evidence" value="ECO:0007669"/>
    <property type="project" value="TreeGrafter"/>
</dbReference>
<dbReference type="SMART" id="SM00262">
    <property type="entry name" value="GEL"/>
    <property type="match status" value="4"/>
</dbReference>
<feature type="compositionally biased region" description="Basic and acidic residues" evidence="6">
    <location>
        <begin position="545"/>
        <end position="554"/>
    </location>
</feature>
<evidence type="ECO:0000256" key="5">
    <source>
        <dbReference type="ARBA" id="ARBA00023203"/>
    </source>
</evidence>
<feature type="compositionally biased region" description="Low complexity" evidence="6">
    <location>
        <begin position="600"/>
        <end position="623"/>
    </location>
</feature>
<evidence type="ECO:0000256" key="1">
    <source>
        <dbReference type="ARBA" id="ARBA00008418"/>
    </source>
</evidence>
<keyword evidence="4" id="KW-0106">Calcium</keyword>
<dbReference type="GO" id="GO:0051015">
    <property type="term" value="F:actin filament binding"/>
    <property type="evidence" value="ECO:0007669"/>
    <property type="project" value="InterPro"/>
</dbReference>